<dbReference type="InterPro" id="IPR036397">
    <property type="entry name" value="RNaseH_sf"/>
</dbReference>
<dbReference type="GO" id="GO:0003676">
    <property type="term" value="F:nucleic acid binding"/>
    <property type="evidence" value="ECO:0007669"/>
    <property type="project" value="InterPro"/>
</dbReference>
<organism evidence="2">
    <name type="scientific">Myoviridae sp. ctitt1</name>
    <dbReference type="NCBI Taxonomy" id="2825157"/>
    <lineage>
        <taxon>Viruses</taxon>
        <taxon>Duplodnaviria</taxon>
        <taxon>Heunggongvirae</taxon>
        <taxon>Uroviricota</taxon>
        <taxon>Caudoviricetes</taxon>
    </lineage>
</organism>
<dbReference type="EMBL" id="BK015676">
    <property type="protein sequence ID" value="DAE19472.1"/>
    <property type="molecule type" value="Genomic_DNA"/>
</dbReference>
<dbReference type="InterPro" id="IPR012337">
    <property type="entry name" value="RNaseH-like_sf"/>
</dbReference>
<reference evidence="2" key="1">
    <citation type="journal article" date="2021" name="Proc. Natl. Acad. Sci. U.S.A.">
        <title>A Catalog of Tens of Thousands of Viruses from Human Metagenomes Reveals Hidden Associations with Chronic Diseases.</title>
        <authorList>
            <person name="Tisza M.J."/>
            <person name="Buck C.B."/>
        </authorList>
    </citation>
    <scope>NUCLEOTIDE SEQUENCE</scope>
    <source>
        <strain evidence="2">Ctitt1</strain>
    </source>
</reference>
<evidence type="ECO:0000313" key="2">
    <source>
        <dbReference type="EMBL" id="DAE19472.1"/>
    </source>
</evidence>
<proteinExistence type="predicted"/>
<dbReference type="SUPFAM" id="SSF53098">
    <property type="entry name" value="Ribonuclease H-like"/>
    <property type="match status" value="1"/>
</dbReference>
<sequence length="195" mass="21808">MNNIMIDIETLDNKPTAAIVSIAAAFFDPRTGEIGMSIYIPVNVADAQYKGATIGADTVKWWMKQNLCARDELVSDAGLPLSESLYKLNDFCCFCDDSDNLKIWARGTDFDLPVIYHSMRLTGIRPAWNFWNARDVRTVAEIALTICGHSSMRAVLEHPHHAMNDVINQIARLSDDIKNISAVRAEKVNHDSPEK</sequence>
<accession>A0A8S5QK79</accession>
<evidence type="ECO:0000259" key="1">
    <source>
        <dbReference type="Pfam" id="PF16473"/>
    </source>
</evidence>
<feature type="domain" description="3'-5' exoribonuclease Rv2179c-like" evidence="1">
    <location>
        <begin position="2"/>
        <end position="171"/>
    </location>
</feature>
<dbReference type="Gene3D" id="3.30.420.10">
    <property type="entry name" value="Ribonuclease H-like superfamily/Ribonuclease H"/>
    <property type="match status" value="1"/>
</dbReference>
<dbReference type="Pfam" id="PF16473">
    <property type="entry name" value="Rv2179c-like"/>
    <property type="match status" value="1"/>
</dbReference>
<name>A0A8S5QK79_9CAUD</name>
<protein>
    <submittedName>
        <fullName evidence="2">3' exoribonuclease</fullName>
    </submittedName>
</protein>
<dbReference type="InterPro" id="IPR033390">
    <property type="entry name" value="Rv2179c-like"/>
</dbReference>